<dbReference type="Proteomes" id="UP000618754">
    <property type="component" value="Unassembled WGS sequence"/>
</dbReference>
<accession>A0ABR7X5H5</accession>
<dbReference type="EMBL" id="JACWMW010000002">
    <property type="protein sequence ID" value="MBD1385828.1"/>
    <property type="molecule type" value="Genomic_DNA"/>
</dbReference>
<keyword evidence="1" id="KW-0472">Membrane</keyword>
<evidence type="ECO:0000256" key="1">
    <source>
        <dbReference type="SAM" id="Phobius"/>
    </source>
</evidence>
<proteinExistence type="predicted"/>
<feature type="transmembrane region" description="Helical" evidence="1">
    <location>
        <begin position="6"/>
        <end position="24"/>
    </location>
</feature>
<protein>
    <submittedName>
        <fullName evidence="2">Uncharacterized protein</fullName>
    </submittedName>
</protein>
<keyword evidence="3" id="KW-1185">Reference proteome</keyword>
<gene>
    <name evidence="2" type="ORF">IDJ75_11105</name>
</gene>
<evidence type="ECO:0000313" key="3">
    <source>
        <dbReference type="Proteomes" id="UP000618754"/>
    </source>
</evidence>
<name>A0ABR7X5H5_9SPHI</name>
<dbReference type="RefSeq" id="WP_191175682.1">
    <property type="nucleotide sequence ID" value="NZ_JACWMW010000002.1"/>
</dbReference>
<organism evidence="2 3">
    <name type="scientific">Mucilaginibacter rigui</name>
    <dbReference type="NCBI Taxonomy" id="534635"/>
    <lineage>
        <taxon>Bacteria</taxon>
        <taxon>Pseudomonadati</taxon>
        <taxon>Bacteroidota</taxon>
        <taxon>Sphingobacteriia</taxon>
        <taxon>Sphingobacteriales</taxon>
        <taxon>Sphingobacteriaceae</taxon>
        <taxon>Mucilaginibacter</taxon>
    </lineage>
</organism>
<keyword evidence="1" id="KW-1133">Transmembrane helix</keyword>
<reference evidence="2 3" key="1">
    <citation type="submission" date="2020-09" db="EMBL/GenBank/DDBJ databases">
        <title>Novel species of Mucilaginibacter isolated from a glacier on the Tibetan Plateau.</title>
        <authorList>
            <person name="Liu Q."/>
            <person name="Xin Y.-H."/>
        </authorList>
    </citation>
    <scope>NUCLEOTIDE SEQUENCE [LARGE SCALE GENOMIC DNA]</scope>
    <source>
        <strain evidence="2 3">CGMCC 1.13878</strain>
    </source>
</reference>
<comment type="caution">
    <text evidence="2">The sequence shown here is derived from an EMBL/GenBank/DDBJ whole genome shotgun (WGS) entry which is preliminary data.</text>
</comment>
<sequence>MIYIPIFTAVVAGLLGLFIGRLNVKSEEKKQERKRLRRLLYNMLELKNWVDKVISAETLSGKYVERMTAAIASRYPEMQNDEVNKVETMISSGLKKMVINQPQTVRLEQNINDIIRDFSEIDPFFAYDLTGKYQLNEILEQIKFSINDLVPEEESVSQASAFLDRLLRPVMMAELQHDLNIHLPIIAKLIDKNTTATIRSKFIHGSTANSEEDLERYCNEMLPCLFTTIDQLLGLKTFEEHEAH</sequence>
<keyword evidence="1" id="KW-0812">Transmembrane</keyword>
<evidence type="ECO:0000313" key="2">
    <source>
        <dbReference type="EMBL" id="MBD1385828.1"/>
    </source>
</evidence>